<dbReference type="AlphaFoldDB" id="A0A8X6KM75"/>
<keyword evidence="3" id="KW-1185">Reference proteome</keyword>
<protein>
    <recommendedName>
        <fullName evidence="1">Amine oxidase domain-containing protein</fullName>
    </recommendedName>
</protein>
<comment type="caution">
    <text evidence="2">The sequence shown here is derived from an EMBL/GenBank/DDBJ whole genome shotgun (WGS) entry which is preliminary data.</text>
</comment>
<evidence type="ECO:0000313" key="2">
    <source>
        <dbReference type="EMBL" id="GFQ77886.1"/>
    </source>
</evidence>
<dbReference type="SUPFAM" id="SSF51905">
    <property type="entry name" value="FAD/NAD(P)-binding domain"/>
    <property type="match status" value="2"/>
</dbReference>
<accession>A0A8X6KM75</accession>
<evidence type="ECO:0000313" key="3">
    <source>
        <dbReference type="Proteomes" id="UP000887116"/>
    </source>
</evidence>
<reference evidence="2" key="1">
    <citation type="submission" date="2020-07" db="EMBL/GenBank/DDBJ databases">
        <title>Multicomponent nature underlies the extraordinary mechanical properties of spider dragline silk.</title>
        <authorList>
            <person name="Kono N."/>
            <person name="Nakamura H."/>
            <person name="Mori M."/>
            <person name="Yoshida Y."/>
            <person name="Ohtoshi R."/>
            <person name="Malay A.D."/>
            <person name="Moran D.A.P."/>
            <person name="Tomita M."/>
            <person name="Numata K."/>
            <person name="Arakawa K."/>
        </authorList>
    </citation>
    <scope>NUCLEOTIDE SEQUENCE</scope>
</reference>
<dbReference type="InterPro" id="IPR036188">
    <property type="entry name" value="FAD/NAD-bd_sf"/>
</dbReference>
<feature type="domain" description="Amine oxidase" evidence="1">
    <location>
        <begin position="81"/>
        <end position="555"/>
    </location>
</feature>
<dbReference type="EMBL" id="BMAO01031824">
    <property type="protein sequence ID" value="GFQ77886.1"/>
    <property type="molecule type" value="Genomic_DNA"/>
</dbReference>
<name>A0A8X6KM75_TRICU</name>
<dbReference type="SUPFAM" id="SSF54373">
    <property type="entry name" value="FAD-linked reductases, C-terminal domain"/>
    <property type="match status" value="1"/>
</dbReference>
<dbReference type="InterPro" id="IPR002937">
    <property type="entry name" value="Amino_oxidase"/>
</dbReference>
<sequence>MSDNFECAHPILLFAGEATHEKYFSTVHGAYETGIREAERIFQHYRNPINLINNLEVMADISLNEKSVRDNFHVVIVGAGISGLSCALQLYKNNFSKITILEAQDKVGGRISTVRFNDCFLELGAQWIHGCDNLLFNFSKSNQLVPEVLEESACEGKGTFCTCNGNVIETSLVEEVKEIVNDLKSKLEEGRYDTKKIDSVSTFFCRAFSSYISQFSDDSNIDIKLALFNWCMKFESIDNAAHDLNDIAVQSFTEWDDCPEEFYHIEFSNGFHSFLDTVLSQLPNDIIHLKTPVKCIKWSNNLNDFYNQIFIQSRPEDSFPILLECDNGERFYADSVIVTASIGFLKENIDSFFSPPLPQNKVEALANVGFGTVNKILLIYDKPFWKSDDVGFQLVWEDARTQQCEKLSAQNPWIHSISGFDVVQKYPNILLGWIGGKEAIMMESIDEETVGNVCSDLLRIFLKRPDIPNPSKVLRSSWYSNPYIRGSYSSRTTNYYKKGTSLSDLQHPLYSTSDSKNRGKFEWPSVLFAGEAYDKASFSSAHGAFQNGIKVADELMKSCLKMECSQSASFIKVMPYRKLN</sequence>
<dbReference type="OrthoDB" id="5046242at2759"/>
<dbReference type="PANTHER" id="PTHR10742:SF416">
    <property type="entry name" value="SPERMINE OXIDASE"/>
    <property type="match status" value="1"/>
</dbReference>
<feature type="domain" description="Amine oxidase" evidence="1">
    <location>
        <begin position="9"/>
        <end position="41"/>
    </location>
</feature>
<dbReference type="Pfam" id="PF01593">
    <property type="entry name" value="Amino_oxidase"/>
    <property type="match status" value="2"/>
</dbReference>
<dbReference type="Proteomes" id="UP000887116">
    <property type="component" value="Unassembled WGS sequence"/>
</dbReference>
<dbReference type="GO" id="GO:0046592">
    <property type="term" value="F:polyamine oxidase activity"/>
    <property type="evidence" value="ECO:0007669"/>
    <property type="project" value="TreeGrafter"/>
</dbReference>
<evidence type="ECO:0000259" key="1">
    <source>
        <dbReference type="Pfam" id="PF01593"/>
    </source>
</evidence>
<proteinExistence type="predicted"/>
<dbReference type="Gene3D" id="3.50.50.60">
    <property type="entry name" value="FAD/NAD(P)-binding domain"/>
    <property type="match status" value="2"/>
</dbReference>
<dbReference type="InterPro" id="IPR050281">
    <property type="entry name" value="Flavin_monoamine_oxidase"/>
</dbReference>
<dbReference type="PANTHER" id="PTHR10742">
    <property type="entry name" value="FLAVIN MONOAMINE OXIDASE"/>
    <property type="match status" value="1"/>
</dbReference>
<gene>
    <name evidence="2" type="primary">PAOX</name>
    <name evidence="2" type="ORF">TNCT_360031</name>
</gene>
<organism evidence="2 3">
    <name type="scientific">Trichonephila clavata</name>
    <name type="common">Joro spider</name>
    <name type="synonym">Nephila clavata</name>
    <dbReference type="NCBI Taxonomy" id="2740835"/>
    <lineage>
        <taxon>Eukaryota</taxon>
        <taxon>Metazoa</taxon>
        <taxon>Ecdysozoa</taxon>
        <taxon>Arthropoda</taxon>
        <taxon>Chelicerata</taxon>
        <taxon>Arachnida</taxon>
        <taxon>Araneae</taxon>
        <taxon>Araneomorphae</taxon>
        <taxon>Entelegynae</taxon>
        <taxon>Araneoidea</taxon>
        <taxon>Nephilidae</taxon>
        <taxon>Trichonephila</taxon>
    </lineage>
</organism>
<dbReference type="Gene3D" id="3.90.660.10">
    <property type="match status" value="1"/>
</dbReference>